<dbReference type="Proteomes" id="UP000828390">
    <property type="component" value="Unassembled WGS sequence"/>
</dbReference>
<comment type="caution">
    <text evidence="1">The sequence shown here is derived from an EMBL/GenBank/DDBJ whole genome shotgun (WGS) entry which is preliminary data.</text>
</comment>
<gene>
    <name evidence="1" type="ORF">DPMN_007781</name>
</gene>
<dbReference type="AlphaFoldDB" id="A0A9D4RYN4"/>
<reference evidence="1" key="1">
    <citation type="journal article" date="2019" name="bioRxiv">
        <title>The Genome of the Zebra Mussel, Dreissena polymorpha: A Resource for Invasive Species Research.</title>
        <authorList>
            <person name="McCartney M.A."/>
            <person name="Auch B."/>
            <person name="Kono T."/>
            <person name="Mallez S."/>
            <person name="Zhang Y."/>
            <person name="Obille A."/>
            <person name="Becker A."/>
            <person name="Abrahante J.E."/>
            <person name="Garbe J."/>
            <person name="Badalamenti J.P."/>
            <person name="Herman A."/>
            <person name="Mangelson H."/>
            <person name="Liachko I."/>
            <person name="Sullivan S."/>
            <person name="Sone E.D."/>
            <person name="Koren S."/>
            <person name="Silverstein K.A.T."/>
            <person name="Beckman K.B."/>
            <person name="Gohl D.M."/>
        </authorList>
    </citation>
    <scope>NUCLEOTIDE SEQUENCE</scope>
    <source>
        <strain evidence="1">Duluth1</strain>
        <tissue evidence="1">Whole animal</tissue>
    </source>
</reference>
<name>A0A9D4RYN4_DREPO</name>
<organism evidence="1 2">
    <name type="scientific">Dreissena polymorpha</name>
    <name type="common">Zebra mussel</name>
    <name type="synonym">Mytilus polymorpha</name>
    <dbReference type="NCBI Taxonomy" id="45954"/>
    <lineage>
        <taxon>Eukaryota</taxon>
        <taxon>Metazoa</taxon>
        <taxon>Spiralia</taxon>
        <taxon>Lophotrochozoa</taxon>
        <taxon>Mollusca</taxon>
        <taxon>Bivalvia</taxon>
        <taxon>Autobranchia</taxon>
        <taxon>Heteroconchia</taxon>
        <taxon>Euheterodonta</taxon>
        <taxon>Imparidentia</taxon>
        <taxon>Neoheterodontei</taxon>
        <taxon>Myida</taxon>
        <taxon>Dreissenoidea</taxon>
        <taxon>Dreissenidae</taxon>
        <taxon>Dreissena</taxon>
    </lineage>
</organism>
<proteinExistence type="predicted"/>
<keyword evidence="2" id="KW-1185">Reference proteome</keyword>
<dbReference type="EMBL" id="JAIWYP010000001">
    <property type="protein sequence ID" value="KAH3883813.1"/>
    <property type="molecule type" value="Genomic_DNA"/>
</dbReference>
<reference evidence="1" key="2">
    <citation type="submission" date="2020-11" db="EMBL/GenBank/DDBJ databases">
        <authorList>
            <person name="McCartney M.A."/>
            <person name="Auch B."/>
            <person name="Kono T."/>
            <person name="Mallez S."/>
            <person name="Becker A."/>
            <person name="Gohl D.M."/>
            <person name="Silverstein K.A.T."/>
            <person name="Koren S."/>
            <person name="Bechman K.B."/>
            <person name="Herman A."/>
            <person name="Abrahante J.E."/>
            <person name="Garbe J."/>
        </authorList>
    </citation>
    <scope>NUCLEOTIDE SEQUENCE</scope>
    <source>
        <strain evidence="1">Duluth1</strain>
        <tissue evidence="1">Whole animal</tissue>
    </source>
</reference>
<protein>
    <submittedName>
        <fullName evidence="1">Uncharacterized protein</fullName>
    </submittedName>
</protein>
<evidence type="ECO:0000313" key="1">
    <source>
        <dbReference type="EMBL" id="KAH3883813.1"/>
    </source>
</evidence>
<evidence type="ECO:0000313" key="2">
    <source>
        <dbReference type="Proteomes" id="UP000828390"/>
    </source>
</evidence>
<sequence>MPLPKCVNDALSECHKPKSVTDAVSEFHSQNVSPTLPVKSTAKMCHRRSQ</sequence>
<accession>A0A9D4RYN4</accession>